<evidence type="ECO:0000313" key="2">
    <source>
        <dbReference type="EMBL" id="KKB26907.1"/>
    </source>
</evidence>
<dbReference type="RefSeq" id="WP_046096798.1">
    <property type="nucleotide sequence ID" value="NZ_JZXN01000014.1"/>
</dbReference>
<dbReference type="STRING" id="29561.MM26B8_01190"/>
<dbReference type="AlphaFoldDB" id="A0A0F5H239"/>
<name>A0A0F5H239_9BACT</name>
<keyword evidence="3" id="KW-1185">Reference proteome</keyword>
<evidence type="ECO:0000313" key="3">
    <source>
        <dbReference type="Proteomes" id="UP000033750"/>
    </source>
</evidence>
<keyword evidence="1" id="KW-1133">Transmembrane helix</keyword>
<dbReference type="PATRIC" id="fig|1264554.4.peg.313"/>
<comment type="caution">
    <text evidence="2">The sequence shown here is derived from an EMBL/GenBank/DDBJ whole genome shotgun (WGS) entry which is preliminary data.</text>
</comment>
<feature type="transmembrane region" description="Helical" evidence="1">
    <location>
        <begin position="84"/>
        <end position="106"/>
    </location>
</feature>
<evidence type="ECO:0000256" key="1">
    <source>
        <dbReference type="SAM" id="Phobius"/>
    </source>
</evidence>
<keyword evidence="1" id="KW-0472">Membrane</keyword>
<keyword evidence="1" id="KW-0812">Transmembrane</keyword>
<dbReference type="EMBL" id="JZXN01000014">
    <property type="protein sequence ID" value="KKB26907.1"/>
    <property type="molecule type" value="Genomic_DNA"/>
</dbReference>
<gene>
    <name evidence="2" type="ORF">MMELEA_03560</name>
</gene>
<sequence length="272" mass="31671">MGNKFIRFLSEAATNKISANEKTTDNISKSNNNFEFTIYLAIPLVFMALLYSIYIYHSKLYINSLTSQQKVPNTLIKRAKRTNLLLLIIFSSLNLLIFFICLGLFLSGNINFNLLVLIAVGIVSFVFIGYAIYKYFKNISILSNIKVDNKINFKKFEEYSIRSVNPKQVFVNANKLINPRSIADETFDIFFNKKIKDKSLTNRNKICHTVANNSFKWSNYLTTNTYSQLNDNNDNLYFVLSCSFKMLVENNLFKDYDEVLTYFTNKWEEMVK</sequence>
<feature type="transmembrane region" description="Helical" evidence="1">
    <location>
        <begin position="36"/>
        <end position="56"/>
    </location>
</feature>
<accession>A0A0F5H239</accession>
<proteinExistence type="predicted"/>
<protein>
    <submittedName>
        <fullName evidence="2">Uncharacterized protein</fullName>
    </submittedName>
</protein>
<reference evidence="2 3" key="1">
    <citation type="submission" date="2015-03" db="EMBL/GenBank/DDBJ databases">
        <title>Genome sequence of Mycoplasma meleagridis strain ATCC 25294.</title>
        <authorList>
            <person name="Yacoub E."/>
            <person name="Blanchard A."/>
            <person name="Sirand-Pugnet P."/>
            <person name="Mardassi B.B.A."/>
        </authorList>
    </citation>
    <scope>NUCLEOTIDE SEQUENCE [LARGE SCALE GENOMIC DNA]</scope>
    <source>
        <strain evidence="2 3">ATCC 25294</strain>
    </source>
</reference>
<dbReference type="Proteomes" id="UP000033750">
    <property type="component" value="Unassembled WGS sequence"/>
</dbReference>
<feature type="transmembrane region" description="Helical" evidence="1">
    <location>
        <begin position="112"/>
        <end position="133"/>
    </location>
</feature>
<organism evidence="2 3">
    <name type="scientific">Mycoplasmopsis meleagridis ATCC 25294</name>
    <dbReference type="NCBI Taxonomy" id="1264554"/>
    <lineage>
        <taxon>Bacteria</taxon>
        <taxon>Bacillati</taxon>
        <taxon>Mycoplasmatota</taxon>
        <taxon>Mycoplasmoidales</taxon>
        <taxon>Metamycoplasmataceae</taxon>
        <taxon>Mycoplasmopsis</taxon>
    </lineage>
</organism>